<name>A0A101FTP9_9EURY</name>
<organism evidence="2 5">
    <name type="scientific">Methanothrix harundinacea</name>
    <dbReference type="NCBI Taxonomy" id="301375"/>
    <lineage>
        <taxon>Archaea</taxon>
        <taxon>Methanobacteriati</taxon>
        <taxon>Methanobacteriota</taxon>
        <taxon>Stenosarchaea group</taxon>
        <taxon>Methanomicrobia</taxon>
        <taxon>Methanotrichales</taxon>
        <taxon>Methanotrichaceae</taxon>
        <taxon>Methanothrix</taxon>
    </lineage>
</organism>
<reference evidence="4 5" key="2">
    <citation type="journal article" date="2015" name="MBio">
        <title>Genome-Resolved Metagenomic Analysis Reveals Roles for Candidate Phyla and Other Microbial Community Members in Biogeochemical Transformations in Oil Reservoirs.</title>
        <authorList>
            <person name="Hu P."/>
            <person name="Tom L."/>
            <person name="Singh A."/>
            <person name="Thomas B.C."/>
            <person name="Baker B.J."/>
            <person name="Piceno Y.M."/>
            <person name="Andersen G.L."/>
            <person name="Banfield J.F."/>
        </authorList>
    </citation>
    <scope>NUCLEOTIDE SEQUENCE [LARGE SCALE GENOMIC DNA]</scope>
    <source>
        <strain evidence="2">57_489</strain>
    </source>
</reference>
<dbReference type="AlphaFoldDB" id="A0A101FTP9"/>
<protein>
    <submittedName>
        <fullName evidence="2">S-layer-related duplication domain protein</fullName>
    </submittedName>
</protein>
<dbReference type="EMBL" id="LGHB01000021">
    <property type="protein sequence ID" value="KUK96047.1"/>
    <property type="molecule type" value="Genomic_DNA"/>
</dbReference>
<comment type="caution">
    <text evidence="2">The sequence shown here is derived from an EMBL/GenBank/DDBJ whole genome shotgun (WGS) entry which is preliminary data.</text>
</comment>
<feature type="domain" description="S-layer family duplication" evidence="1">
    <location>
        <begin position="37"/>
        <end position="308"/>
    </location>
</feature>
<reference evidence="3" key="1">
    <citation type="journal article" date="2015" name="MBio">
        <title>Genome-resolved metagenomic analysis reveals roles for candidate phyla and other microbial community members in biogeochemical transformations in oil reservoirs.</title>
        <authorList>
            <person name="Hu P."/>
            <person name="Tom L."/>
            <person name="Singh A."/>
            <person name="Thomas B.C."/>
            <person name="Baker B.J."/>
            <person name="Piceno Y.M."/>
            <person name="Andersen G.L."/>
            <person name="Banfield J.F."/>
        </authorList>
    </citation>
    <scope>NUCLEOTIDE SEQUENCE [LARGE SCALE GENOMIC DNA]</scope>
    <source>
        <strain evidence="3">56_747</strain>
    </source>
</reference>
<dbReference type="Gene3D" id="2.60.40.4190">
    <property type="match status" value="2"/>
</dbReference>
<dbReference type="Gene3D" id="2.60.98.40">
    <property type="match status" value="2"/>
</dbReference>
<proteinExistence type="predicted"/>
<dbReference type="InterPro" id="IPR006457">
    <property type="entry name" value="S_layer-rel_Mac"/>
</dbReference>
<evidence type="ECO:0000313" key="3">
    <source>
        <dbReference type="EMBL" id="KUK96047.1"/>
    </source>
</evidence>
<accession>A0A101FTP9</accession>
<sequence length="639" mass="70928">MRTPTFINFVMILLSMTTVASATEGVELRSTVAVVEDGATYTWGPQEFAGFGYDADENIGTETLTLTITDGSLDEPMGVVYETTAQQAYFDFEEWGTYWTISFLGEEHFAGYAEDSYDDGYYPYLYDRSEDVNLMAGEQLSKILIDDDQEGTITKDAPLQLAEGYELAIKGIDAYGSVWLELSKDGEVVDSNLIAPSKDGATIADKTYIYTKDLGISRGVAVIAVHFKGPVFHGTETGLQDAAVVDGIWQISDALVSIEEDASFGKMRVATVDPDSMLIFMINEDNRVILSRNREIPLMGDIGIKTADQDEISAEVPLRFYVYKEITDPGTYEIRGSISEVVDSGMTVWDPANFAGFYYDIDDNLGNEKIIMTIYGNALEEPDGVVYTTSGQMKDFDFEEWGKYWTIGFLAEEYFAAYVEGDWAYLYDDSADPNLMAAELLSRVLIDDDEERSITSSAPLKLAEGYELMIKSVDPSGKVSLELQKDGRSVDTGMVEPSKNGATVQDKTYTYNIKMGDAEKIVTIAVHFKNVYVSGDERIATVDGVWQISDDPLDIKVDTKIDRMTIQKVDTEAKIIMMNNEDNKINLYRGTDVPLMGKISIKTADQGVLSAEEPLRFYIYREATAEGKAHTPSQEIALI</sequence>
<dbReference type="Proteomes" id="UP000057043">
    <property type="component" value="Unassembled WGS sequence"/>
</dbReference>
<dbReference type="Proteomes" id="UP000053961">
    <property type="component" value="Unassembled WGS sequence"/>
</dbReference>
<evidence type="ECO:0000259" key="1">
    <source>
        <dbReference type="Pfam" id="PF07752"/>
    </source>
</evidence>
<dbReference type="EMBL" id="LGFT01000031">
    <property type="protein sequence ID" value="KUK44211.1"/>
    <property type="molecule type" value="Genomic_DNA"/>
</dbReference>
<feature type="domain" description="S-layer family duplication" evidence="1">
    <location>
        <begin position="344"/>
        <end position="605"/>
    </location>
</feature>
<dbReference type="Pfam" id="PF07752">
    <property type="entry name" value="S-layer"/>
    <property type="match status" value="2"/>
</dbReference>
<gene>
    <name evidence="2" type="ORF">XD72_1415</name>
    <name evidence="3" type="ORF">XE07_1402</name>
</gene>
<evidence type="ECO:0000313" key="2">
    <source>
        <dbReference type="EMBL" id="KUK44211.1"/>
    </source>
</evidence>
<evidence type="ECO:0000313" key="5">
    <source>
        <dbReference type="Proteomes" id="UP000057043"/>
    </source>
</evidence>
<dbReference type="PATRIC" id="fig|301375.6.peg.517"/>
<evidence type="ECO:0000313" key="4">
    <source>
        <dbReference type="Proteomes" id="UP000053961"/>
    </source>
</evidence>
<dbReference type="NCBIfam" id="TIGR01567">
    <property type="entry name" value="S_layer_rel_Mac"/>
    <property type="match status" value="2"/>
</dbReference>